<evidence type="ECO:0000313" key="2">
    <source>
        <dbReference type="EMBL" id="MFD1225544.1"/>
    </source>
</evidence>
<gene>
    <name evidence="2" type="ORF">ACFQ4B_36250</name>
</gene>
<evidence type="ECO:0000313" key="3">
    <source>
        <dbReference type="Proteomes" id="UP001597180"/>
    </source>
</evidence>
<organism evidence="2 3">
    <name type="scientific">Paenibacillus vulneris</name>
    <dbReference type="NCBI Taxonomy" id="1133364"/>
    <lineage>
        <taxon>Bacteria</taxon>
        <taxon>Bacillati</taxon>
        <taxon>Bacillota</taxon>
        <taxon>Bacilli</taxon>
        <taxon>Bacillales</taxon>
        <taxon>Paenibacillaceae</taxon>
        <taxon>Paenibacillus</taxon>
    </lineage>
</organism>
<dbReference type="InterPro" id="IPR013249">
    <property type="entry name" value="RNA_pol_sigma70_r4_t2"/>
</dbReference>
<dbReference type="Gene3D" id="1.10.10.10">
    <property type="entry name" value="Winged helix-like DNA-binding domain superfamily/Winged helix DNA-binding domain"/>
    <property type="match status" value="1"/>
</dbReference>
<dbReference type="RefSeq" id="WP_345585363.1">
    <property type="nucleotide sequence ID" value="NZ_BAABJG010000002.1"/>
</dbReference>
<keyword evidence="3" id="KW-1185">Reference proteome</keyword>
<sequence length="156" mass="18506">MWTEGLIKQYSNSMRELEKYRDTLDEDDLEQQNEHKVVEEMISDMRFAIEWMRKGRRPYARRGVDIKDAYSRSILMDMDLLPKEEPEPERELSVTLEEKKALVNIMLKLSPRERQCYLLHMAQGLSLTEIAKELKLKKRSVQDYVDRAKSKVAQAI</sequence>
<proteinExistence type="predicted"/>
<dbReference type="NCBIfam" id="NF005385">
    <property type="entry name" value="PRK06930.1"/>
    <property type="match status" value="1"/>
</dbReference>
<dbReference type="SUPFAM" id="SSF88659">
    <property type="entry name" value="Sigma3 and sigma4 domains of RNA polymerase sigma factors"/>
    <property type="match status" value="1"/>
</dbReference>
<dbReference type="Pfam" id="PF08281">
    <property type="entry name" value="Sigma70_r4_2"/>
    <property type="match status" value="1"/>
</dbReference>
<reference evidence="3" key="1">
    <citation type="journal article" date="2019" name="Int. J. Syst. Evol. Microbiol.">
        <title>The Global Catalogue of Microorganisms (GCM) 10K type strain sequencing project: providing services to taxonomists for standard genome sequencing and annotation.</title>
        <authorList>
            <consortium name="The Broad Institute Genomics Platform"/>
            <consortium name="The Broad Institute Genome Sequencing Center for Infectious Disease"/>
            <person name="Wu L."/>
            <person name="Ma J."/>
        </authorList>
    </citation>
    <scope>NUCLEOTIDE SEQUENCE [LARGE SCALE GENOMIC DNA]</scope>
    <source>
        <strain evidence="3">CCUG 53270</strain>
    </source>
</reference>
<protein>
    <submittedName>
        <fullName evidence="2">Sigma factor-like helix-turn-helix DNA-binding protein</fullName>
    </submittedName>
</protein>
<evidence type="ECO:0000259" key="1">
    <source>
        <dbReference type="Pfam" id="PF08281"/>
    </source>
</evidence>
<dbReference type="Proteomes" id="UP001597180">
    <property type="component" value="Unassembled WGS sequence"/>
</dbReference>
<dbReference type="InterPro" id="IPR013324">
    <property type="entry name" value="RNA_pol_sigma_r3/r4-like"/>
</dbReference>
<name>A0ABW3V104_9BACL</name>
<feature type="domain" description="RNA polymerase sigma factor 70 region 4 type 2" evidence="1">
    <location>
        <begin position="101"/>
        <end position="151"/>
    </location>
</feature>
<dbReference type="EMBL" id="JBHTLU010000065">
    <property type="protein sequence ID" value="MFD1225544.1"/>
    <property type="molecule type" value="Genomic_DNA"/>
</dbReference>
<dbReference type="InterPro" id="IPR036388">
    <property type="entry name" value="WH-like_DNA-bd_sf"/>
</dbReference>
<accession>A0ABW3V104</accession>
<comment type="caution">
    <text evidence="2">The sequence shown here is derived from an EMBL/GenBank/DDBJ whole genome shotgun (WGS) entry which is preliminary data.</text>
</comment>